<feature type="domain" description="Carboxymuconolactone decarboxylase-like" evidence="1">
    <location>
        <begin position="41"/>
        <end position="106"/>
    </location>
</feature>
<dbReference type="InterPro" id="IPR003779">
    <property type="entry name" value="CMD-like"/>
</dbReference>
<dbReference type="Gene3D" id="1.20.1290.10">
    <property type="entry name" value="AhpD-like"/>
    <property type="match status" value="1"/>
</dbReference>
<dbReference type="EMBL" id="PCWA01000006">
    <property type="protein sequence ID" value="PIQ90014.1"/>
    <property type="molecule type" value="Genomic_DNA"/>
</dbReference>
<sequence>MSEFTIYTKENAPQASQPLLADREKKYGFLPNLFGAFAGSPAVLEAYISISNLLEKTSLTPQEQQIVLLTVSVENGCEYCVAAHSMVARMMAKVPSEIVDALRSGTEITDKKINALVNFTRTMVQTRGHASQDDLRRFFDSGYTQAQALEVILGITMKTLSNYTNHIVDTPLDKAFEAEEWKKQTTGV</sequence>
<evidence type="ECO:0000313" key="3">
    <source>
        <dbReference type="Proteomes" id="UP000229641"/>
    </source>
</evidence>
<name>A0A2H0M268_9BACT</name>
<dbReference type="GO" id="GO:0051920">
    <property type="term" value="F:peroxiredoxin activity"/>
    <property type="evidence" value="ECO:0007669"/>
    <property type="project" value="InterPro"/>
</dbReference>
<protein>
    <submittedName>
        <fullName evidence="2">Carboxymuconolactone decarboxylase</fullName>
    </submittedName>
</protein>
<proteinExistence type="predicted"/>
<comment type="caution">
    <text evidence="2">The sequence shown here is derived from an EMBL/GenBank/DDBJ whole genome shotgun (WGS) entry which is preliminary data.</text>
</comment>
<dbReference type="AlphaFoldDB" id="A0A2H0M268"/>
<evidence type="ECO:0000259" key="1">
    <source>
        <dbReference type="Pfam" id="PF02627"/>
    </source>
</evidence>
<dbReference type="InterPro" id="IPR029032">
    <property type="entry name" value="AhpD-like"/>
</dbReference>
<dbReference type="NCBIfam" id="TIGR00778">
    <property type="entry name" value="ahpD_dom"/>
    <property type="match status" value="1"/>
</dbReference>
<reference evidence="2 3" key="1">
    <citation type="submission" date="2017-09" db="EMBL/GenBank/DDBJ databases">
        <title>Depth-based differentiation of microbial function through sediment-hosted aquifers and enrichment of novel symbionts in the deep terrestrial subsurface.</title>
        <authorList>
            <person name="Probst A.J."/>
            <person name="Ladd B."/>
            <person name="Jarett J.K."/>
            <person name="Geller-Mcgrath D.E."/>
            <person name="Sieber C.M."/>
            <person name="Emerson J.B."/>
            <person name="Anantharaman K."/>
            <person name="Thomas B.C."/>
            <person name="Malmstrom R."/>
            <person name="Stieglmeier M."/>
            <person name="Klingl A."/>
            <person name="Woyke T."/>
            <person name="Ryan C.M."/>
            <person name="Banfield J.F."/>
        </authorList>
    </citation>
    <scope>NUCLEOTIDE SEQUENCE [LARGE SCALE GENOMIC DNA]</scope>
    <source>
        <strain evidence="2">CG11_big_fil_rev_8_21_14_0_20_42_13</strain>
    </source>
</reference>
<dbReference type="InterPro" id="IPR004675">
    <property type="entry name" value="AhpD_core"/>
</dbReference>
<gene>
    <name evidence="2" type="ORF">COV72_00080</name>
</gene>
<dbReference type="Proteomes" id="UP000229641">
    <property type="component" value="Unassembled WGS sequence"/>
</dbReference>
<dbReference type="SUPFAM" id="SSF69118">
    <property type="entry name" value="AhpD-like"/>
    <property type="match status" value="1"/>
</dbReference>
<dbReference type="PANTHER" id="PTHR35446:SF3">
    <property type="entry name" value="CMD DOMAIN-CONTAINING PROTEIN"/>
    <property type="match status" value="1"/>
</dbReference>
<organism evidence="2 3">
    <name type="scientific">Candidatus Ghiorseimicrobium undicola</name>
    <dbReference type="NCBI Taxonomy" id="1974746"/>
    <lineage>
        <taxon>Bacteria</taxon>
        <taxon>Pseudomonadati</taxon>
        <taxon>Candidatus Omnitrophota</taxon>
        <taxon>Candidatus Ghiorseimicrobium</taxon>
    </lineage>
</organism>
<accession>A0A2H0M268</accession>
<dbReference type="Pfam" id="PF02627">
    <property type="entry name" value="CMD"/>
    <property type="match status" value="1"/>
</dbReference>
<evidence type="ECO:0000313" key="2">
    <source>
        <dbReference type="EMBL" id="PIQ90014.1"/>
    </source>
</evidence>
<dbReference type="PANTHER" id="PTHR35446">
    <property type="entry name" value="SI:CH211-175M2.5"/>
    <property type="match status" value="1"/>
</dbReference>